<gene>
    <name evidence="1" type="primary">rfc1</name>
    <name evidence="1" type="ORF">FBU59_003067</name>
</gene>
<name>A0ACC1J9I4_9FUNG</name>
<evidence type="ECO:0000313" key="1">
    <source>
        <dbReference type="EMBL" id="KAJ1942886.1"/>
    </source>
</evidence>
<keyword evidence="2" id="KW-1185">Reference proteome</keyword>
<organism evidence="1 2">
    <name type="scientific">Linderina macrospora</name>
    <dbReference type="NCBI Taxonomy" id="4868"/>
    <lineage>
        <taxon>Eukaryota</taxon>
        <taxon>Fungi</taxon>
        <taxon>Fungi incertae sedis</taxon>
        <taxon>Zoopagomycota</taxon>
        <taxon>Kickxellomycotina</taxon>
        <taxon>Kickxellomycetes</taxon>
        <taxon>Kickxellales</taxon>
        <taxon>Kickxellaceae</taxon>
        <taxon>Linderina</taxon>
    </lineage>
</organism>
<evidence type="ECO:0000313" key="2">
    <source>
        <dbReference type="Proteomes" id="UP001150603"/>
    </source>
</evidence>
<dbReference type="Proteomes" id="UP001150603">
    <property type="component" value="Unassembled WGS sequence"/>
</dbReference>
<sequence>TFVVTGNLESLGRDDVEDLIKNYGGRITKAVSGKTSYLVVGDDPGPSKLEKAKKNKTWCLHEDDLLELLRASNPGGAASTQAADEPEPIVEEEAPVMKSEPVVKAEPAEKHQPASSAAKSKGKERASHPIPAANRASIAPGSQLWTDKYKPKTLDELCGHRTQAENLIKWLNVWATGKIPDPRAVLISGPPGIGKTTVANLASELAGFDVLELNASDQRNKKSLQEVLSPAIGNRSILEFDRNALSKLEDERDQLNGKGKFAGGQSGEKKLVIVMDEVDGMSGGDRGGNAELIQMIKRTRVPIICICNDRSSPKVRSLANSCYDLKFQRPRADQMKGRMMTIARNENLKLDENALRQLVESTQNDIRQIINLMSSYALKSSSMSYLDSKAFSSVNKKEVAVGPFDIIGKYLNGGVNMGMSFADKIDLYYNDFSIIPLFVQENYIDNTPNAARTGSNNKPAAELATLECLAEASDYISQADVVDSKIRGSQQWGLMPLHSVMSCVGPAYHMRGSHNGMYRFPGWLGQNSKGNKTSRLLREIQSNMRLRVSVDKTELRKSYIPAMVPELTRPLIDNQIEGADAVIGVMDHYYLNKDNWDAMLELHLGGVDILKQIPSTVKSAFTREYNKRTHPIAFQSSVGASAAKAAMKAAAIRPDDEGVVDDDMMEVDDDEDGGSDDDVGNDKLIKAPKAKAKRKTPTGGSGKAAPSKRRAPAKPRARK</sequence>
<protein>
    <submittedName>
        <fullName evidence="1">DNA replication factor C complex subunit Rfc1</fullName>
    </submittedName>
</protein>
<comment type="caution">
    <text evidence="1">The sequence shown here is derived from an EMBL/GenBank/DDBJ whole genome shotgun (WGS) entry which is preliminary data.</text>
</comment>
<dbReference type="EMBL" id="JANBPW010001850">
    <property type="protein sequence ID" value="KAJ1942886.1"/>
    <property type="molecule type" value="Genomic_DNA"/>
</dbReference>
<proteinExistence type="predicted"/>
<accession>A0ACC1J9I4</accession>
<reference evidence="1" key="1">
    <citation type="submission" date="2022-07" db="EMBL/GenBank/DDBJ databases">
        <title>Phylogenomic reconstructions and comparative analyses of Kickxellomycotina fungi.</title>
        <authorList>
            <person name="Reynolds N.K."/>
            <person name="Stajich J.E."/>
            <person name="Barry K."/>
            <person name="Grigoriev I.V."/>
            <person name="Crous P."/>
            <person name="Smith M.E."/>
        </authorList>
    </citation>
    <scope>NUCLEOTIDE SEQUENCE</scope>
    <source>
        <strain evidence="1">NRRL 5244</strain>
    </source>
</reference>
<feature type="non-terminal residue" evidence="1">
    <location>
        <position position="1"/>
    </location>
</feature>